<accession>A0ABX9GB81</accession>
<evidence type="ECO:0000313" key="1">
    <source>
        <dbReference type="EMBL" id="RBP17979.1"/>
    </source>
</evidence>
<dbReference type="Proteomes" id="UP000252124">
    <property type="component" value="Unassembled WGS sequence"/>
</dbReference>
<gene>
    <name evidence="1" type="ORF">DFP87_107158</name>
</gene>
<keyword evidence="2" id="KW-1185">Reference proteome</keyword>
<organism evidence="1 2">
    <name type="scientific">Achromobacter marplatensis</name>
    <dbReference type="NCBI Taxonomy" id="470868"/>
    <lineage>
        <taxon>Bacteria</taxon>
        <taxon>Pseudomonadati</taxon>
        <taxon>Pseudomonadota</taxon>
        <taxon>Betaproteobacteria</taxon>
        <taxon>Burkholderiales</taxon>
        <taxon>Alcaligenaceae</taxon>
        <taxon>Achromobacter</taxon>
    </lineage>
</organism>
<proteinExistence type="predicted"/>
<dbReference type="EMBL" id="QNRM01000007">
    <property type="protein sequence ID" value="RBP17979.1"/>
    <property type="molecule type" value="Genomic_DNA"/>
</dbReference>
<sequence>MAAMNIFFLAPLFKENRALRGQSAVQAATGTDWFLYLAARRVIFTHQRGRGYAFPQYLTRHGARRGSARSGLPYVHKWFTARKRP</sequence>
<name>A0ABX9GB81_9BURK</name>
<comment type="caution">
    <text evidence="1">The sequence shown here is derived from an EMBL/GenBank/DDBJ whole genome shotgun (WGS) entry which is preliminary data.</text>
</comment>
<protein>
    <submittedName>
        <fullName evidence="1">Uncharacterized protein</fullName>
    </submittedName>
</protein>
<evidence type="ECO:0000313" key="2">
    <source>
        <dbReference type="Proteomes" id="UP000252124"/>
    </source>
</evidence>
<reference evidence="1 2" key="1">
    <citation type="submission" date="2018-06" db="EMBL/GenBank/DDBJ databases">
        <title>Genomic Encyclopedia of Type Strains, Phase III (KMG-III): the genomes of soil and plant-associated and newly described type strains.</title>
        <authorList>
            <person name="Whitman W."/>
        </authorList>
    </citation>
    <scope>NUCLEOTIDE SEQUENCE [LARGE SCALE GENOMIC DNA]</scope>
    <source>
        <strain evidence="1 2">CECT 7342</strain>
    </source>
</reference>